<dbReference type="PROSITE" id="PS51757">
    <property type="entry name" value="TH1"/>
    <property type="match status" value="1"/>
</dbReference>
<organism evidence="3 4">
    <name type="scientific">Blattamonas nauphoetae</name>
    <dbReference type="NCBI Taxonomy" id="2049346"/>
    <lineage>
        <taxon>Eukaryota</taxon>
        <taxon>Metamonada</taxon>
        <taxon>Preaxostyla</taxon>
        <taxon>Oxymonadida</taxon>
        <taxon>Blattamonas</taxon>
    </lineage>
</organism>
<evidence type="ECO:0000259" key="2">
    <source>
        <dbReference type="PROSITE" id="PS51757"/>
    </source>
</evidence>
<feature type="region of interest" description="Disordered" evidence="1">
    <location>
        <begin position="19"/>
        <end position="57"/>
    </location>
</feature>
<sequence>MSSSRIKLMGSITWMTETEESQTFHQEEDKSSPLVHGDDSTLFMGQKERRRSSDTKSQLGDYLNLQTNSAILKLIAKTGDSKVLFSDEVVKVNKRLKMQNRVLLITDTAIYNLNVGNFKVKRRIALQNLGSVSLSQLTDNFFAMCIPSEYDYLMVSNKKIEIVQVLMDAFKTLTGNALIVNFSNSFEYRIDEKSVREIRFTNVDGGVSTQVFAKKD</sequence>
<evidence type="ECO:0000313" key="3">
    <source>
        <dbReference type="EMBL" id="KAK2954078.1"/>
    </source>
</evidence>
<name>A0ABQ9XRI4_9EUKA</name>
<evidence type="ECO:0000313" key="4">
    <source>
        <dbReference type="Proteomes" id="UP001281761"/>
    </source>
</evidence>
<feature type="domain" description="TH1" evidence="2">
    <location>
        <begin position="47"/>
        <end position="216"/>
    </location>
</feature>
<dbReference type="Proteomes" id="UP001281761">
    <property type="component" value="Unassembled WGS sequence"/>
</dbReference>
<dbReference type="PANTHER" id="PTHR34969:SF1">
    <property type="entry name" value="TH1 DOMAIN-CONTAINING PROTEIN"/>
    <property type="match status" value="1"/>
</dbReference>
<dbReference type="Pfam" id="PF06017">
    <property type="entry name" value="Myosin_TH1"/>
    <property type="match status" value="1"/>
</dbReference>
<feature type="compositionally biased region" description="Basic and acidic residues" evidence="1">
    <location>
        <begin position="25"/>
        <end position="39"/>
    </location>
</feature>
<protein>
    <submittedName>
        <fullName evidence="3">Myosin heavy chain IB</fullName>
    </submittedName>
</protein>
<dbReference type="EMBL" id="JARBJD010000082">
    <property type="protein sequence ID" value="KAK2954078.1"/>
    <property type="molecule type" value="Genomic_DNA"/>
</dbReference>
<reference evidence="3 4" key="1">
    <citation type="journal article" date="2022" name="bioRxiv">
        <title>Genomics of Preaxostyla Flagellates Illuminates Evolutionary Transitions and the Path Towards Mitochondrial Loss.</title>
        <authorList>
            <person name="Novak L.V.F."/>
            <person name="Treitli S.C."/>
            <person name="Pyrih J."/>
            <person name="Halakuc P."/>
            <person name="Pipaliya S.V."/>
            <person name="Vacek V."/>
            <person name="Brzon O."/>
            <person name="Soukal P."/>
            <person name="Eme L."/>
            <person name="Dacks J.B."/>
            <person name="Karnkowska A."/>
            <person name="Elias M."/>
            <person name="Hampl V."/>
        </authorList>
    </citation>
    <scope>NUCLEOTIDE SEQUENCE [LARGE SCALE GENOMIC DNA]</scope>
    <source>
        <strain evidence="3">NAU3</strain>
        <tissue evidence="3">Gut</tissue>
    </source>
</reference>
<accession>A0ABQ9XRI4</accession>
<dbReference type="PANTHER" id="PTHR34969">
    <property type="entry name" value="OS01G0621700 PROTEIN"/>
    <property type="match status" value="1"/>
</dbReference>
<gene>
    <name evidence="3" type="ORF">BLNAU_10895</name>
</gene>
<keyword evidence="4" id="KW-1185">Reference proteome</keyword>
<comment type="caution">
    <text evidence="3">The sequence shown here is derived from an EMBL/GenBank/DDBJ whole genome shotgun (WGS) entry which is preliminary data.</text>
</comment>
<dbReference type="InterPro" id="IPR010926">
    <property type="entry name" value="Myosin_TH1"/>
</dbReference>
<proteinExistence type="predicted"/>
<evidence type="ECO:0000256" key="1">
    <source>
        <dbReference type="SAM" id="MobiDB-lite"/>
    </source>
</evidence>